<dbReference type="InterPro" id="IPR036388">
    <property type="entry name" value="WH-like_DNA-bd_sf"/>
</dbReference>
<organism evidence="5">
    <name type="scientific">freshwater sediment metagenome</name>
    <dbReference type="NCBI Taxonomy" id="556182"/>
    <lineage>
        <taxon>unclassified sequences</taxon>
        <taxon>metagenomes</taxon>
        <taxon>ecological metagenomes</taxon>
    </lineage>
</organism>
<evidence type="ECO:0000256" key="3">
    <source>
        <dbReference type="ARBA" id="ARBA00023163"/>
    </source>
</evidence>
<dbReference type="PANTHER" id="PTHR30154">
    <property type="entry name" value="LEUCINE-RESPONSIVE REGULATORY PROTEIN"/>
    <property type="match status" value="1"/>
</dbReference>
<dbReference type="InterPro" id="IPR000485">
    <property type="entry name" value="AsnC-type_HTH_dom"/>
</dbReference>
<feature type="domain" description="HTH asnC-type" evidence="4">
    <location>
        <begin position="1"/>
        <end position="62"/>
    </location>
</feature>
<dbReference type="Gene3D" id="1.10.10.10">
    <property type="entry name" value="Winged helix-like DNA-binding domain superfamily/Winged helix DNA-binding domain"/>
    <property type="match status" value="1"/>
</dbReference>
<proteinExistence type="predicted"/>
<dbReference type="Pfam" id="PF01037">
    <property type="entry name" value="AsnC_trans_reg"/>
    <property type="match status" value="1"/>
</dbReference>
<accession>A0AA48RC95</accession>
<dbReference type="InterPro" id="IPR011991">
    <property type="entry name" value="ArsR-like_HTH"/>
</dbReference>
<dbReference type="GO" id="GO:0043565">
    <property type="term" value="F:sequence-specific DNA binding"/>
    <property type="evidence" value="ECO:0007669"/>
    <property type="project" value="InterPro"/>
</dbReference>
<sequence length="165" mass="18254">MDVLDEKILTLLQEDAALSISEIAARIGLSQTPCWKRIQRLEAEGVILRRVALLDPEKVGLGLCAIVSIVAGEHSGRWLEEFTAYVSERPEVVEFYRMAGDVDFILRVVVADMAAYDKFYQSLIAVAPARSVVSRFAIERVKSTTALPLTGRVAPVHSRTREVAV</sequence>
<dbReference type="PANTHER" id="PTHR30154:SF17">
    <property type="entry name" value="DNA-BINDING TRANSCRIPTIONAL ACTIVATOR DECR"/>
    <property type="match status" value="1"/>
</dbReference>
<keyword evidence="3" id="KW-0804">Transcription</keyword>
<dbReference type="CDD" id="cd00090">
    <property type="entry name" value="HTH_ARSR"/>
    <property type="match status" value="1"/>
</dbReference>
<dbReference type="InterPro" id="IPR019885">
    <property type="entry name" value="Tscrpt_reg_HTH_AsnC-type_CS"/>
</dbReference>
<gene>
    <name evidence="5" type="primary">decR</name>
    <name evidence="5" type="ORF">AMST5_01025</name>
</gene>
<dbReference type="GO" id="GO:0043200">
    <property type="term" value="P:response to amino acid"/>
    <property type="evidence" value="ECO:0007669"/>
    <property type="project" value="TreeGrafter"/>
</dbReference>
<dbReference type="PROSITE" id="PS00519">
    <property type="entry name" value="HTH_ASNC_1"/>
    <property type="match status" value="1"/>
</dbReference>
<evidence type="ECO:0000313" key="5">
    <source>
        <dbReference type="EMBL" id="CAJ0857492.1"/>
    </source>
</evidence>
<evidence type="ECO:0000256" key="2">
    <source>
        <dbReference type="ARBA" id="ARBA00023125"/>
    </source>
</evidence>
<dbReference type="PRINTS" id="PR00033">
    <property type="entry name" value="HTHASNC"/>
</dbReference>
<name>A0AA48RC95_9ZZZZ</name>
<dbReference type="InterPro" id="IPR011008">
    <property type="entry name" value="Dimeric_a/b-barrel"/>
</dbReference>
<evidence type="ECO:0000256" key="1">
    <source>
        <dbReference type="ARBA" id="ARBA00023015"/>
    </source>
</evidence>
<keyword evidence="1" id="KW-0805">Transcription regulation</keyword>
<dbReference type="PROSITE" id="PS50956">
    <property type="entry name" value="HTH_ASNC_2"/>
    <property type="match status" value="1"/>
</dbReference>
<dbReference type="InterPro" id="IPR036390">
    <property type="entry name" value="WH_DNA-bd_sf"/>
</dbReference>
<protein>
    <submittedName>
        <fullName evidence="5">DNA-binding transcriptional activator DecR</fullName>
    </submittedName>
</protein>
<dbReference type="InterPro" id="IPR019888">
    <property type="entry name" value="Tscrpt_reg_AsnC-like"/>
</dbReference>
<reference evidence="5" key="1">
    <citation type="submission" date="2023-07" db="EMBL/GenBank/DDBJ databases">
        <authorList>
            <person name="Pelsma A.J. K."/>
        </authorList>
    </citation>
    <scope>NUCLEOTIDE SEQUENCE</scope>
</reference>
<dbReference type="InterPro" id="IPR019887">
    <property type="entry name" value="Tscrpt_reg_AsnC/Lrp_C"/>
</dbReference>
<dbReference type="EMBL" id="OY288114">
    <property type="protein sequence ID" value="CAJ0857492.1"/>
    <property type="molecule type" value="Genomic_DNA"/>
</dbReference>
<dbReference type="Gene3D" id="3.30.70.920">
    <property type="match status" value="1"/>
</dbReference>
<keyword evidence="2 5" id="KW-0238">DNA-binding</keyword>
<dbReference type="GO" id="GO:0005829">
    <property type="term" value="C:cytosol"/>
    <property type="evidence" value="ECO:0007669"/>
    <property type="project" value="TreeGrafter"/>
</dbReference>
<dbReference type="Pfam" id="PF13412">
    <property type="entry name" value="HTH_24"/>
    <property type="match status" value="1"/>
</dbReference>
<dbReference type="SUPFAM" id="SSF54909">
    <property type="entry name" value="Dimeric alpha+beta barrel"/>
    <property type="match status" value="1"/>
</dbReference>
<dbReference type="SUPFAM" id="SSF46785">
    <property type="entry name" value="Winged helix' DNA-binding domain"/>
    <property type="match status" value="1"/>
</dbReference>
<dbReference type="AlphaFoldDB" id="A0AA48RC95"/>
<dbReference type="SMART" id="SM00344">
    <property type="entry name" value="HTH_ASNC"/>
    <property type="match status" value="1"/>
</dbReference>
<evidence type="ECO:0000259" key="4">
    <source>
        <dbReference type="PROSITE" id="PS50956"/>
    </source>
</evidence>